<feature type="region of interest" description="Disordered" evidence="12">
    <location>
        <begin position="305"/>
        <end position="327"/>
    </location>
</feature>
<keyword evidence="3" id="KW-0479">Metal-binding</keyword>
<dbReference type="GO" id="GO:0008270">
    <property type="term" value="F:zinc ion binding"/>
    <property type="evidence" value="ECO:0007669"/>
    <property type="project" value="UniProtKB-KW"/>
</dbReference>
<dbReference type="SUPFAM" id="SSF57667">
    <property type="entry name" value="beta-beta-alpha zinc fingers"/>
    <property type="match status" value="5"/>
</dbReference>
<dbReference type="InterPro" id="IPR029400">
    <property type="entry name" value="TINF2_N"/>
</dbReference>
<evidence type="ECO:0000256" key="1">
    <source>
        <dbReference type="ARBA" id="ARBA00003767"/>
    </source>
</evidence>
<dbReference type="Ensembl" id="ENSPLAT00000026937.1">
    <property type="protein sequence ID" value="ENSPLAP00000030736.1"/>
    <property type="gene ID" value="ENSPLAG00000022088.1"/>
</dbReference>
<dbReference type="GO" id="GO:0005634">
    <property type="term" value="C:nucleus"/>
    <property type="evidence" value="ECO:0007669"/>
    <property type="project" value="UniProtKB-SubCell"/>
</dbReference>
<dbReference type="RefSeq" id="XP_014911772.1">
    <property type="nucleotide sequence ID" value="XM_015056286.1"/>
</dbReference>
<evidence type="ECO:0000256" key="11">
    <source>
        <dbReference type="PROSITE-ProRule" id="PRU00042"/>
    </source>
</evidence>
<dbReference type="FunFam" id="3.30.160.60:FF:002343">
    <property type="entry name" value="Zinc finger protein 33A"/>
    <property type="match status" value="1"/>
</dbReference>
<name>A0A3B3W090_9TELE</name>
<evidence type="ECO:0000259" key="13">
    <source>
        <dbReference type="PROSITE" id="PS50157"/>
    </source>
</evidence>
<reference evidence="14" key="2">
    <citation type="submission" date="2025-09" db="UniProtKB">
        <authorList>
            <consortium name="Ensembl"/>
        </authorList>
    </citation>
    <scope>IDENTIFICATION</scope>
</reference>
<proteinExistence type="predicted"/>
<dbReference type="Proteomes" id="UP000261500">
    <property type="component" value="Unplaced"/>
</dbReference>
<evidence type="ECO:0000256" key="7">
    <source>
        <dbReference type="ARBA" id="ARBA00023015"/>
    </source>
</evidence>
<feature type="domain" description="C2H2-type" evidence="13">
    <location>
        <begin position="561"/>
        <end position="588"/>
    </location>
</feature>
<dbReference type="GO" id="GO:0003700">
    <property type="term" value="F:DNA-binding transcription factor activity"/>
    <property type="evidence" value="ECO:0007669"/>
    <property type="project" value="TreeGrafter"/>
</dbReference>
<dbReference type="FunFam" id="3.30.160.60:FF:000264">
    <property type="entry name" value="Zinc finger protein 236"/>
    <property type="match status" value="1"/>
</dbReference>
<dbReference type="PANTHER" id="PTHR24390">
    <property type="entry name" value="ZINC FINGER PROTEIN"/>
    <property type="match status" value="1"/>
</dbReference>
<evidence type="ECO:0000256" key="8">
    <source>
        <dbReference type="ARBA" id="ARBA00023125"/>
    </source>
</evidence>
<feature type="compositionally biased region" description="Basic and acidic residues" evidence="12">
    <location>
        <begin position="402"/>
        <end position="421"/>
    </location>
</feature>
<dbReference type="InterPro" id="IPR036236">
    <property type="entry name" value="Znf_C2H2_sf"/>
</dbReference>
<keyword evidence="15" id="KW-1185">Reference proteome</keyword>
<feature type="domain" description="C2H2-type" evidence="13">
    <location>
        <begin position="617"/>
        <end position="644"/>
    </location>
</feature>
<dbReference type="AlphaFoldDB" id="A0A3B3W090"/>
<evidence type="ECO:0000256" key="10">
    <source>
        <dbReference type="ARBA" id="ARBA00023242"/>
    </source>
</evidence>
<dbReference type="FunFam" id="3.30.160.60:FF:000072">
    <property type="entry name" value="zinc finger protein 143 isoform X1"/>
    <property type="match status" value="1"/>
</dbReference>
<organism evidence="14 15">
    <name type="scientific">Poecilia latipinna</name>
    <name type="common">sailfin molly</name>
    <dbReference type="NCBI Taxonomy" id="48699"/>
    <lineage>
        <taxon>Eukaryota</taxon>
        <taxon>Metazoa</taxon>
        <taxon>Chordata</taxon>
        <taxon>Craniata</taxon>
        <taxon>Vertebrata</taxon>
        <taxon>Euteleostomi</taxon>
        <taxon>Actinopterygii</taxon>
        <taxon>Neopterygii</taxon>
        <taxon>Teleostei</taxon>
        <taxon>Neoteleostei</taxon>
        <taxon>Acanthomorphata</taxon>
        <taxon>Ovalentaria</taxon>
        <taxon>Atherinomorphae</taxon>
        <taxon>Cyprinodontiformes</taxon>
        <taxon>Poeciliidae</taxon>
        <taxon>Poeciliinae</taxon>
        <taxon>Poecilia</taxon>
    </lineage>
</organism>
<keyword evidence="5 11" id="KW-0863">Zinc-finger</keyword>
<evidence type="ECO:0000256" key="3">
    <source>
        <dbReference type="ARBA" id="ARBA00022723"/>
    </source>
</evidence>
<dbReference type="STRING" id="48699.ENSPLAP00000030736"/>
<evidence type="ECO:0000313" key="15">
    <source>
        <dbReference type="Proteomes" id="UP000261500"/>
    </source>
</evidence>
<keyword evidence="8" id="KW-0238">DNA-binding</keyword>
<dbReference type="GeneID" id="106962104"/>
<comment type="subcellular location">
    <subcellularLocation>
        <location evidence="2">Nucleus</location>
    </subcellularLocation>
</comment>
<dbReference type="Gene3D" id="3.30.160.60">
    <property type="entry name" value="Classic Zinc Finger"/>
    <property type="match status" value="6"/>
</dbReference>
<reference evidence="14" key="1">
    <citation type="submission" date="2025-08" db="UniProtKB">
        <authorList>
            <consortium name="Ensembl"/>
        </authorList>
    </citation>
    <scope>IDENTIFICATION</scope>
</reference>
<evidence type="ECO:0000256" key="9">
    <source>
        <dbReference type="ARBA" id="ARBA00023163"/>
    </source>
</evidence>
<comment type="function">
    <text evidence="1">May be involved in transcriptional regulation.</text>
</comment>
<dbReference type="PROSITE" id="PS00028">
    <property type="entry name" value="ZINC_FINGER_C2H2_1"/>
    <property type="match status" value="6"/>
</dbReference>
<dbReference type="SMART" id="SM00355">
    <property type="entry name" value="ZnF_C2H2"/>
    <property type="match status" value="8"/>
</dbReference>
<feature type="compositionally biased region" description="Basic and acidic residues" evidence="12">
    <location>
        <begin position="382"/>
        <end position="395"/>
    </location>
</feature>
<keyword evidence="4" id="KW-0677">Repeat</keyword>
<feature type="domain" description="C2H2-type" evidence="13">
    <location>
        <begin position="589"/>
        <end position="616"/>
    </location>
</feature>
<feature type="domain" description="C2H2-type" evidence="13">
    <location>
        <begin position="645"/>
        <end position="671"/>
    </location>
</feature>
<dbReference type="GO" id="GO:0006357">
    <property type="term" value="P:regulation of transcription by RNA polymerase II"/>
    <property type="evidence" value="ECO:0007669"/>
    <property type="project" value="TreeGrafter"/>
</dbReference>
<dbReference type="FunFam" id="3.30.160.60:FF:000097">
    <property type="entry name" value="Zinc finger protein"/>
    <property type="match status" value="1"/>
</dbReference>
<dbReference type="GO" id="GO:0000978">
    <property type="term" value="F:RNA polymerase II cis-regulatory region sequence-specific DNA binding"/>
    <property type="evidence" value="ECO:0007669"/>
    <property type="project" value="TreeGrafter"/>
</dbReference>
<dbReference type="Pfam" id="PF00096">
    <property type="entry name" value="zf-C2H2"/>
    <property type="match status" value="3"/>
</dbReference>
<evidence type="ECO:0000256" key="6">
    <source>
        <dbReference type="ARBA" id="ARBA00022833"/>
    </source>
</evidence>
<dbReference type="GeneTree" id="ENSGT00940000164807"/>
<dbReference type="Pfam" id="PF14973">
    <property type="entry name" value="TINF2_N"/>
    <property type="match status" value="1"/>
</dbReference>
<dbReference type="PANTHER" id="PTHR24390:SF238">
    <property type="entry name" value="ZINC FINGER PROTEIN 763"/>
    <property type="match status" value="1"/>
</dbReference>
<feature type="domain" description="C2H2-type" evidence="13">
    <location>
        <begin position="507"/>
        <end position="534"/>
    </location>
</feature>
<feature type="compositionally biased region" description="Polar residues" evidence="12">
    <location>
        <begin position="356"/>
        <end position="365"/>
    </location>
</feature>
<evidence type="ECO:0000256" key="5">
    <source>
        <dbReference type="ARBA" id="ARBA00022771"/>
    </source>
</evidence>
<keyword evidence="7" id="KW-0805">Transcription regulation</keyword>
<feature type="domain" description="C2H2-type" evidence="13">
    <location>
        <begin position="479"/>
        <end position="506"/>
    </location>
</feature>
<evidence type="ECO:0000313" key="14">
    <source>
        <dbReference type="Ensembl" id="ENSPLAP00000030736.1"/>
    </source>
</evidence>
<keyword evidence="9" id="KW-0804">Transcription</keyword>
<accession>A0A3B3W090</accession>
<dbReference type="InterPro" id="IPR013087">
    <property type="entry name" value="Znf_C2H2_type"/>
</dbReference>
<keyword evidence="10" id="KW-0539">Nucleus</keyword>
<dbReference type="PROSITE" id="PS50157">
    <property type="entry name" value="ZINC_FINGER_C2H2_2"/>
    <property type="match status" value="7"/>
</dbReference>
<protein>
    <submittedName>
        <fullName evidence="14">Zinc finger protein 34-like</fullName>
    </submittedName>
</protein>
<sequence>MLFARRHKDKKNIRVSGSYCWSLCKIHVKLHFASLLRRFHYRKMVRSGKGSPLPPASLQLLVPPVRLMSAFVWKAVQQDSAVQYEKLLDFIDLATEIVPELLSPSQKGQLVLGLRARFVLELCRGNGVANIKTIQGHLDKIHTCCLELSTSEHMESSDILKTSYSNFASLVQNILNVPLEKELFFQEVFPDHYGLAFNQRIQQLVSLLLSRLEQLLPIPDLQQTANWLNESSASEDLGHHLSEPFPLKTLLLHHRELGILSSASSSTEEDVILSTLALSTQTDQFSEDDEEEDDKFDSDEETLALDDLEEDSNQSLDDTSEDWVPKNKSGSLSRLFICTKSPGTQPIQRTVRKNVQRQQQWTAPVQNPKAVKKVNKNQLKSQEMKSKSKKAEDNLKNQQRAKQKDSVDKKGEHDQKKDGAKNKSRRKRKEPTGEDKRFLSTRPVKKSLTEEELKCPTCQKRFIHPNQLTTHLKLHSFRYSCIDCEKGFTSQSGYYYHQRLHKRGREFTCKECNKGFLCQYSLKQHEHLHDGPPNFCDICERHFSKNGFVRHMQMHKGERNFLCTTCGKAFLSSGELRLHNRSHTGEMPYTCIHCGKGFSSKGHLVVHTRSHTGDRPYLCAECPKRFLTLNCLKRHSLSHNGVKPFKCPNCDREFSQQGNMKRHMATHKPDC</sequence>
<feature type="region of interest" description="Disordered" evidence="12">
    <location>
        <begin position="343"/>
        <end position="443"/>
    </location>
</feature>
<keyword evidence="6" id="KW-0862">Zinc</keyword>
<evidence type="ECO:0000256" key="12">
    <source>
        <dbReference type="SAM" id="MobiDB-lite"/>
    </source>
</evidence>
<evidence type="ECO:0000256" key="4">
    <source>
        <dbReference type="ARBA" id="ARBA00022737"/>
    </source>
</evidence>
<evidence type="ECO:0000256" key="2">
    <source>
        <dbReference type="ARBA" id="ARBA00004123"/>
    </source>
</evidence>
<dbReference type="CDD" id="cd11657">
    <property type="entry name" value="TIN2_N"/>
    <property type="match status" value="1"/>
</dbReference>
<feature type="domain" description="C2H2-type" evidence="13">
    <location>
        <begin position="453"/>
        <end position="480"/>
    </location>
</feature>